<dbReference type="GeneID" id="90545050"/>
<dbReference type="EMBL" id="FOOE01000012">
    <property type="protein sequence ID" value="SFF84991.1"/>
    <property type="molecule type" value="Genomic_DNA"/>
</dbReference>
<comment type="subcellular location">
    <subcellularLocation>
        <location evidence="1">Cell membrane</location>
        <topology evidence="1">Multi-pass membrane protein</topology>
    </subcellularLocation>
</comment>
<dbReference type="EMBL" id="QAMZ01000019">
    <property type="protein sequence ID" value="PWL54604.1"/>
    <property type="molecule type" value="Genomic_DNA"/>
</dbReference>
<keyword evidence="3 8" id="KW-0812">Transmembrane</keyword>
<dbReference type="InterPro" id="IPR039421">
    <property type="entry name" value="Type_1_exporter"/>
</dbReference>
<evidence type="ECO:0000256" key="1">
    <source>
        <dbReference type="ARBA" id="ARBA00004651"/>
    </source>
</evidence>
<feature type="domain" description="ABC transmembrane type-1" evidence="10">
    <location>
        <begin position="22"/>
        <end position="302"/>
    </location>
</feature>
<feature type="domain" description="ABC transporter" evidence="9">
    <location>
        <begin position="332"/>
        <end position="566"/>
    </location>
</feature>
<dbReference type="Proteomes" id="UP000246114">
    <property type="component" value="Unassembled WGS sequence"/>
</dbReference>
<dbReference type="SUPFAM" id="SSF90123">
    <property type="entry name" value="ABC transporter transmembrane region"/>
    <property type="match status" value="1"/>
</dbReference>
<keyword evidence="7 8" id="KW-0472">Membrane</keyword>
<dbReference type="RefSeq" id="WP_027639969.1">
    <property type="nucleotide sequence ID" value="NZ_CP076620.1"/>
</dbReference>
<dbReference type="STRING" id="1529.SAMN04487885_11290"/>
<keyword evidence="6 8" id="KW-1133">Transmembrane helix</keyword>
<evidence type="ECO:0000256" key="2">
    <source>
        <dbReference type="ARBA" id="ARBA00022448"/>
    </source>
</evidence>
<dbReference type="InterPro" id="IPR003593">
    <property type="entry name" value="AAA+_ATPase"/>
</dbReference>
<dbReference type="InterPro" id="IPR027417">
    <property type="entry name" value="P-loop_NTPase"/>
</dbReference>
<accession>A0A1I2M714</accession>
<evidence type="ECO:0000313" key="14">
    <source>
        <dbReference type="Proteomes" id="UP000246114"/>
    </source>
</evidence>
<dbReference type="InterPro" id="IPR036640">
    <property type="entry name" value="ABC1_TM_sf"/>
</dbReference>
<sequence length="575" mass="63984">MIRYLRHKYALSEKGARDMIKAFIACTLSNIALMAPVSLLYFLISDIMGRGLTDRTIFYIIGIIICLAAIFITTYFQYNATFFATYEESGIRRITLAERLRKLPLSFFGRKDLSDLTSTIMADCARLETASSHWIPELVASLISTSIIAISLFFFDWRMALAALWVLPVYFCIVCFSAKVQKALSRRQMAAKMDCADGIQECLESVRDLKANNAEDKYLEGLDRKIKAVEKRAILSELGAAIFVASSEMFLKIGIATTALVGGILLANGTLDVLTFFMFLLLVSRLYDPMQISLQNLAAIIATNIQCERMNEILEHPTQMGSENLSNKGYDIVFDHVGFAYNKNEQVLRDVSFTAKQGEATALIGPSGGGKTTVSRLAARFWDVTKGKITVGGMDISQVDPETLMSLYSIVFQDVTLFNNSVMENIRIGCKDATDEEVIKAAKLAHVDEFAKKMPNGYHTFIGENGSELSGGERQRISIARAFLKDAPIILMDEATASLDVENETMIHESLSRLMKNKTVLVIAHRMRTIFGSDKIVVLDNGYVVQQGSHAKLIKQDGIYSHMVKIQQQASGWKI</sequence>
<protein>
    <submittedName>
        <fullName evidence="11">ABC transporter ATP-binding protein</fullName>
    </submittedName>
    <submittedName>
        <fullName evidence="12">ATP-binding cassette, subfamily B</fullName>
    </submittedName>
</protein>
<evidence type="ECO:0000256" key="4">
    <source>
        <dbReference type="ARBA" id="ARBA00022741"/>
    </source>
</evidence>
<feature type="transmembrane region" description="Helical" evidence="8">
    <location>
        <begin position="20"/>
        <end position="44"/>
    </location>
</feature>
<dbReference type="InterPro" id="IPR003439">
    <property type="entry name" value="ABC_transporter-like_ATP-bd"/>
</dbReference>
<reference evidence="11 14" key="2">
    <citation type="submission" date="2018-03" db="EMBL/GenBank/DDBJ databases">
        <title>The uncultured portion of the human microbiome is neutrally assembled.</title>
        <authorList>
            <person name="Jeraldo P."/>
            <person name="Boardman L."/>
            <person name="White B.A."/>
            <person name="Nelson H."/>
            <person name="Goldenfeld N."/>
            <person name="Chia N."/>
        </authorList>
    </citation>
    <scope>NUCLEOTIDE SEQUENCE [LARGE SCALE GENOMIC DNA]</scope>
    <source>
        <strain evidence="11">CIM:MAG 903</strain>
    </source>
</reference>
<name>A0A1I2M714_9CLOT</name>
<evidence type="ECO:0000256" key="6">
    <source>
        <dbReference type="ARBA" id="ARBA00022989"/>
    </source>
</evidence>
<dbReference type="PROSITE" id="PS00211">
    <property type="entry name" value="ABC_TRANSPORTER_1"/>
    <property type="match status" value="1"/>
</dbReference>
<evidence type="ECO:0000313" key="13">
    <source>
        <dbReference type="Proteomes" id="UP000182135"/>
    </source>
</evidence>
<dbReference type="Proteomes" id="UP000182135">
    <property type="component" value="Unassembled WGS sequence"/>
</dbReference>
<keyword evidence="2" id="KW-0813">Transport</keyword>
<dbReference type="GO" id="GO:0005886">
    <property type="term" value="C:plasma membrane"/>
    <property type="evidence" value="ECO:0007669"/>
    <property type="project" value="UniProtKB-SubCell"/>
</dbReference>
<evidence type="ECO:0000313" key="12">
    <source>
        <dbReference type="EMBL" id="SFF84991.1"/>
    </source>
</evidence>
<dbReference type="GO" id="GO:0034040">
    <property type="term" value="F:ATPase-coupled lipid transmembrane transporter activity"/>
    <property type="evidence" value="ECO:0007669"/>
    <property type="project" value="TreeGrafter"/>
</dbReference>
<gene>
    <name evidence="11" type="ORF">DBY38_03655</name>
    <name evidence="12" type="ORF">SAMN04487885_11290</name>
</gene>
<dbReference type="SMART" id="SM00382">
    <property type="entry name" value="AAA"/>
    <property type="match status" value="1"/>
</dbReference>
<dbReference type="PANTHER" id="PTHR24221">
    <property type="entry name" value="ATP-BINDING CASSETTE SUB-FAMILY B"/>
    <property type="match status" value="1"/>
</dbReference>
<evidence type="ECO:0000256" key="8">
    <source>
        <dbReference type="SAM" id="Phobius"/>
    </source>
</evidence>
<proteinExistence type="predicted"/>
<reference evidence="12 13" key="1">
    <citation type="submission" date="2016-10" db="EMBL/GenBank/DDBJ databases">
        <authorList>
            <person name="de Groot N.N."/>
        </authorList>
    </citation>
    <scope>NUCLEOTIDE SEQUENCE [LARGE SCALE GENOMIC DNA]</scope>
    <source>
        <strain evidence="12 13">NLAE-zl-G419</strain>
    </source>
</reference>
<dbReference type="PROSITE" id="PS50929">
    <property type="entry name" value="ABC_TM1F"/>
    <property type="match status" value="1"/>
</dbReference>
<feature type="transmembrane region" description="Helical" evidence="8">
    <location>
        <begin position="56"/>
        <end position="76"/>
    </location>
</feature>
<dbReference type="PANTHER" id="PTHR24221:SF397">
    <property type="entry name" value="ABC TRANSPORTER, ATP-BINDING TRANSMEMBRANE PROTEIN"/>
    <property type="match status" value="1"/>
</dbReference>
<evidence type="ECO:0000256" key="7">
    <source>
        <dbReference type="ARBA" id="ARBA00023136"/>
    </source>
</evidence>
<evidence type="ECO:0000259" key="10">
    <source>
        <dbReference type="PROSITE" id="PS50929"/>
    </source>
</evidence>
<feature type="transmembrane region" description="Helical" evidence="8">
    <location>
        <begin position="134"/>
        <end position="155"/>
    </location>
</feature>
<keyword evidence="4" id="KW-0547">Nucleotide-binding</keyword>
<dbReference type="Gene3D" id="3.40.50.300">
    <property type="entry name" value="P-loop containing nucleotide triphosphate hydrolases"/>
    <property type="match status" value="1"/>
</dbReference>
<dbReference type="Gene3D" id="1.20.1560.10">
    <property type="entry name" value="ABC transporter type 1, transmembrane domain"/>
    <property type="match status" value="1"/>
</dbReference>
<dbReference type="InterPro" id="IPR011527">
    <property type="entry name" value="ABC1_TM_dom"/>
</dbReference>
<dbReference type="GO" id="GO:0140359">
    <property type="term" value="F:ABC-type transporter activity"/>
    <property type="evidence" value="ECO:0007669"/>
    <property type="project" value="InterPro"/>
</dbReference>
<dbReference type="GO" id="GO:0005524">
    <property type="term" value="F:ATP binding"/>
    <property type="evidence" value="ECO:0007669"/>
    <property type="project" value="UniProtKB-KW"/>
</dbReference>
<dbReference type="GO" id="GO:0016887">
    <property type="term" value="F:ATP hydrolysis activity"/>
    <property type="evidence" value="ECO:0007669"/>
    <property type="project" value="InterPro"/>
</dbReference>
<dbReference type="eggNOG" id="COG1132">
    <property type="taxonomic scope" value="Bacteria"/>
</dbReference>
<evidence type="ECO:0000313" key="11">
    <source>
        <dbReference type="EMBL" id="PWL54604.1"/>
    </source>
</evidence>
<evidence type="ECO:0000256" key="5">
    <source>
        <dbReference type="ARBA" id="ARBA00022840"/>
    </source>
</evidence>
<feature type="transmembrane region" description="Helical" evidence="8">
    <location>
        <begin position="161"/>
        <end position="180"/>
    </location>
</feature>
<dbReference type="Pfam" id="PF00005">
    <property type="entry name" value="ABC_tran"/>
    <property type="match status" value="1"/>
</dbReference>
<dbReference type="CDD" id="cd07346">
    <property type="entry name" value="ABC_6TM_exporters"/>
    <property type="match status" value="1"/>
</dbReference>
<dbReference type="InterPro" id="IPR017871">
    <property type="entry name" value="ABC_transporter-like_CS"/>
</dbReference>
<dbReference type="Pfam" id="PF00664">
    <property type="entry name" value="ABC_membrane"/>
    <property type="match status" value="1"/>
</dbReference>
<keyword evidence="13" id="KW-1185">Reference proteome</keyword>
<dbReference type="PROSITE" id="PS50893">
    <property type="entry name" value="ABC_TRANSPORTER_2"/>
    <property type="match status" value="1"/>
</dbReference>
<dbReference type="SUPFAM" id="SSF52540">
    <property type="entry name" value="P-loop containing nucleoside triphosphate hydrolases"/>
    <property type="match status" value="1"/>
</dbReference>
<dbReference type="AlphaFoldDB" id="A0A1I2M714"/>
<feature type="transmembrane region" description="Helical" evidence="8">
    <location>
        <begin position="259"/>
        <end position="283"/>
    </location>
</feature>
<dbReference type="OrthoDB" id="9762778at2"/>
<evidence type="ECO:0000259" key="9">
    <source>
        <dbReference type="PROSITE" id="PS50893"/>
    </source>
</evidence>
<dbReference type="FunFam" id="3.40.50.300:FF:000287">
    <property type="entry name" value="Multidrug ABC transporter ATP-binding protein"/>
    <property type="match status" value="1"/>
</dbReference>
<evidence type="ECO:0000256" key="3">
    <source>
        <dbReference type="ARBA" id="ARBA00022692"/>
    </source>
</evidence>
<organism evidence="12 13">
    <name type="scientific">Clostridium cadaveris</name>
    <dbReference type="NCBI Taxonomy" id="1529"/>
    <lineage>
        <taxon>Bacteria</taxon>
        <taxon>Bacillati</taxon>
        <taxon>Bacillota</taxon>
        <taxon>Clostridia</taxon>
        <taxon>Eubacteriales</taxon>
        <taxon>Clostridiaceae</taxon>
        <taxon>Clostridium</taxon>
    </lineage>
</organism>
<keyword evidence="5 12" id="KW-0067">ATP-binding</keyword>